<evidence type="ECO:0000256" key="1">
    <source>
        <dbReference type="ARBA" id="ARBA00022729"/>
    </source>
</evidence>
<dbReference type="PANTHER" id="PTHR11857">
    <property type="entry name" value="ODORANT BINDING PROTEIN-RELATED"/>
    <property type="match status" value="1"/>
</dbReference>
<protein>
    <submittedName>
        <fullName evidence="3">Odorant binding protein 5</fullName>
    </submittedName>
</protein>
<dbReference type="InterPro" id="IPR006170">
    <property type="entry name" value="PBP/GOBP"/>
</dbReference>
<dbReference type="Gene3D" id="1.10.238.20">
    <property type="entry name" value="Pheromone/general odorant binding protein domain"/>
    <property type="match status" value="1"/>
</dbReference>
<name>A0A1W6AWH3_9HEMI</name>
<dbReference type="GO" id="GO:0005549">
    <property type="term" value="F:odorant binding"/>
    <property type="evidence" value="ECO:0007669"/>
    <property type="project" value="InterPro"/>
</dbReference>
<sequence>MYSAMIGLLFLALAVVHSQSAAVENYVEKIKQAKDVCATEHNVDVEIFKKLWKEHKIPESEHGCFMMCIMKKVGFFVDGKFDREAVKMSVEQKWVDAADKEKAHAINEVCIDEVKTDGKDECHVAHEVVTCFVQESQKRELAPPGKHESEE</sequence>
<reference evidence="3" key="1">
    <citation type="journal article" date="2017" name="Environ. Entomol.">
        <title>Identification of Candidate Odorant-Binding Protein and Chemosensory Protein Genes in Cyrtorhinus lividipennis (Hemiptera: Miridae), a Key Predator of the Rice Planthoppers in Asia.</title>
        <authorList>
            <person name="Wang G.Y."/>
            <person name="Zhu M.F."/>
            <person name="Jiang Y.D."/>
            <person name="Zhou W.W."/>
            <person name="Liu S."/>
            <person name="Heong K.L."/>
            <person name="Cheng J."/>
            <person name="Zhu Z.R."/>
        </authorList>
    </citation>
    <scope>NUCLEOTIDE SEQUENCE</scope>
</reference>
<proteinExistence type="evidence at transcript level"/>
<feature type="signal peptide" evidence="2">
    <location>
        <begin position="1"/>
        <end position="20"/>
    </location>
</feature>
<accession>A0A1W6AWH3</accession>
<keyword evidence="1 2" id="KW-0732">Signal</keyword>
<dbReference type="GO" id="GO:0007608">
    <property type="term" value="P:sensory perception of smell"/>
    <property type="evidence" value="ECO:0007669"/>
    <property type="project" value="TreeGrafter"/>
</dbReference>
<dbReference type="AlphaFoldDB" id="A0A1W6AWH3"/>
<feature type="chain" id="PRO_5012393623" evidence="2">
    <location>
        <begin position="21"/>
        <end position="151"/>
    </location>
</feature>
<dbReference type="GO" id="GO:0005615">
    <property type="term" value="C:extracellular space"/>
    <property type="evidence" value="ECO:0007669"/>
    <property type="project" value="TreeGrafter"/>
</dbReference>
<reference evidence="3" key="2">
    <citation type="submission" date="2017-01" db="EMBL/GenBank/DDBJ databases">
        <authorList>
            <person name="Mah S.A."/>
            <person name="Swanson W.J."/>
            <person name="Moy G.W."/>
            <person name="Vacquier V.D."/>
        </authorList>
    </citation>
    <scope>NUCLEOTIDE SEQUENCE</scope>
</reference>
<evidence type="ECO:0000256" key="2">
    <source>
        <dbReference type="SAM" id="SignalP"/>
    </source>
</evidence>
<evidence type="ECO:0000313" key="3">
    <source>
        <dbReference type="EMBL" id="ARJ35770.1"/>
    </source>
</evidence>
<dbReference type="EMBL" id="KY462020">
    <property type="protein sequence ID" value="ARJ35770.1"/>
    <property type="molecule type" value="mRNA"/>
</dbReference>
<dbReference type="Pfam" id="PF01395">
    <property type="entry name" value="PBP_GOBP"/>
    <property type="match status" value="1"/>
</dbReference>
<organism evidence="3">
    <name type="scientific">Cyrtorhinus lividipennis</name>
    <dbReference type="NCBI Taxonomy" id="1032904"/>
    <lineage>
        <taxon>Eukaryota</taxon>
        <taxon>Metazoa</taxon>
        <taxon>Ecdysozoa</taxon>
        <taxon>Arthropoda</taxon>
        <taxon>Hexapoda</taxon>
        <taxon>Insecta</taxon>
        <taxon>Pterygota</taxon>
        <taxon>Neoptera</taxon>
        <taxon>Paraneoptera</taxon>
        <taxon>Hemiptera</taxon>
        <taxon>Heteroptera</taxon>
        <taxon>Panheteroptera</taxon>
        <taxon>Cimicomorpha</taxon>
        <taxon>Miridae</taxon>
        <taxon>Orthotylini</taxon>
        <taxon>Cyrtorhinus</taxon>
    </lineage>
</organism>
<dbReference type="SMART" id="SM00708">
    <property type="entry name" value="PhBP"/>
    <property type="match status" value="1"/>
</dbReference>
<dbReference type="InterPro" id="IPR036728">
    <property type="entry name" value="PBP_GOBP_sf"/>
</dbReference>
<dbReference type="SUPFAM" id="SSF47565">
    <property type="entry name" value="Insect pheromone/odorant-binding proteins"/>
    <property type="match status" value="1"/>
</dbReference>
<dbReference type="CDD" id="cd23992">
    <property type="entry name" value="PBP_GOBP"/>
    <property type="match status" value="1"/>
</dbReference>
<gene>
    <name evidence="3" type="primary">OBP5</name>
</gene>